<dbReference type="GO" id="GO:0046872">
    <property type="term" value="F:metal ion binding"/>
    <property type="evidence" value="ECO:0007669"/>
    <property type="project" value="UniProtKB-KW"/>
</dbReference>
<dbReference type="GO" id="GO:0016829">
    <property type="term" value="F:lyase activity"/>
    <property type="evidence" value="ECO:0007669"/>
    <property type="project" value="UniProtKB-KW"/>
</dbReference>
<dbReference type="EMBL" id="CAJA01000166">
    <property type="protein sequence ID" value="CCH73246.1"/>
    <property type="molecule type" value="Genomic_DNA"/>
</dbReference>
<evidence type="ECO:0000256" key="1">
    <source>
        <dbReference type="ARBA" id="ARBA00022723"/>
    </source>
</evidence>
<dbReference type="AlphaFoldDB" id="W6JWW4"/>
<gene>
    <name evidence="3" type="ORF">BN11_2480002</name>
</gene>
<organism evidence="3 4">
    <name type="scientific">Nostocoides australiense Ben110</name>
    <dbReference type="NCBI Taxonomy" id="1193182"/>
    <lineage>
        <taxon>Bacteria</taxon>
        <taxon>Bacillati</taxon>
        <taxon>Actinomycetota</taxon>
        <taxon>Actinomycetes</taxon>
        <taxon>Micrococcales</taxon>
        <taxon>Intrasporangiaceae</taxon>
        <taxon>Nostocoides</taxon>
    </lineage>
</organism>
<dbReference type="RefSeq" id="WP_048698741.1">
    <property type="nucleotide sequence ID" value="NZ_HG764815.1"/>
</dbReference>
<reference evidence="3 4" key="1">
    <citation type="journal article" date="2013" name="ISME J.">
        <title>A metabolic model for members of the genus Tetrasphaera involved in enhanced biological phosphorus removal.</title>
        <authorList>
            <person name="Kristiansen R."/>
            <person name="Nguyen H.T.T."/>
            <person name="Saunders A.M."/>
            <person name="Nielsen J.L."/>
            <person name="Wimmer R."/>
            <person name="Le V.Q."/>
            <person name="McIlroy S.J."/>
            <person name="Petrovski S."/>
            <person name="Seviour R.J."/>
            <person name="Calteau A."/>
            <person name="Nielsen K.L."/>
            <person name="Nielsen P.H."/>
        </authorList>
    </citation>
    <scope>NUCLEOTIDE SEQUENCE [LARGE SCALE GENOMIC DNA]</scope>
    <source>
        <strain evidence="3 4">Ben110</strain>
    </source>
</reference>
<dbReference type="STRING" id="1193182.BN11_2480002"/>
<dbReference type="CDD" id="cd03416">
    <property type="entry name" value="CbiX_SirB_N"/>
    <property type="match status" value="1"/>
</dbReference>
<evidence type="ECO:0000313" key="3">
    <source>
        <dbReference type="EMBL" id="CCH73246.1"/>
    </source>
</evidence>
<dbReference type="InterPro" id="IPR050963">
    <property type="entry name" value="Sirohydro_Cobaltochel/CbiX"/>
</dbReference>
<accession>W6JWW4</accession>
<dbReference type="PANTHER" id="PTHR33542:SF5">
    <property type="entry name" value="FERROCHELATASE CHE1"/>
    <property type="match status" value="1"/>
</dbReference>
<comment type="caution">
    <text evidence="3">The sequence shown here is derived from an EMBL/GenBank/DDBJ whole genome shotgun (WGS) entry which is preliminary data.</text>
</comment>
<name>W6JWW4_9MICO</name>
<evidence type="ECO:0000256" key="2">
    <source>
        <dbReference type="ARBA" id="ARBA00023239"/>
    </source>
</evidence>
<dbReference type="SUPFAM" id="SSF53800">
    <property type="entry name" value="Chelatase"/>
    <property type="match status" value="1"/>
</dbReference>
<dbReference type="InterPro" id="IPR002762">
    <property type="entry name" value="CbiX-like"/>
</dbReference>
<protein>
    <submittedName>
        <fullName evidence="3">Putative Cobalamin (Vitamin B12) biosynthesis CbiX protein</fullName>
    </submittedName>
</protein>
<dbReference type="PANTHER" id="PTHR33542">
    <property type="entry name" value="SIROHYDROCHLORIN FERROCHELATASE, CHLOROPLASTIC"/>
    <property type="match status" value="1"/>
</dbReference>
<evidence type="ECO:0000313" key="4">
    <source>
        <dbReference type="Proteomes" id="UP000035763"/>
    </source>
</evidence>
<dbReference type="Gene3D" id="3.40.50.1400">
    <property type="match status" value="1"/>
</dbReference>
<sequence length="246" mass="25489">MTTGERRRPDVVLLAHGSPDPRHTRDIAALAHRVAVAAPHVVVHTAYLDHHPPRIADVADAVGDTGSGPIGLVPLLLTQAFHARVDIPAAARELGLRTGRSVVVSAALGPHPLLGSAVGELLDQRGENRAVVLLGGSSRTAAVDDLVAQLRSTLPPVRTYAFATLDDHLPIDAALTALGRAEGVVAVTGILADGVLRDRMVRACAQRGVGVAAGVLADTDAVTRLVLQRMAGLRESGWDAGGSPQL</sequence>
<keyword evidence="2" id="KW-0456">Lyase</keyword>
<keyword evidence="1" id="KW-0479">Metal-binding</keyword>
<dbReference type="Pfam" id="PF01903">
    <property type="entry name" value="CbiX"/>
    <property type="match status" value="1"/>
</dbReference>
<dbReference type="OrthoDB" id="482456at2"/>
<keyword evidence="4" id="KW-1185">Reference proteome</keyword>
<proteinExistence type="predicted"/>
<dbReference type="Proteomes" id="UP000035763">
    <property type="component" value="Unassembled WGS sequence"/>
</dbReference>